<evidence type="ECO:0000313" key="5">
    <source>
        <dbReference type="EMBL" id="PWW81437.1"/>
    </source>
</evidence>
<feature type="binding site" evidence="4">
    <location>
        <position position="129"/>
    </location>
    <ligand>
        <name>a divalent metal cation</name>
        <dbReference type="ChEBI" id="CHEBI:60240"/>
        <label>2</label>
    </ligand>
</feature>
<evidence type="ECO:0000256" key="3">
    <source>
        <dbReference type="ARBA" id="ARBA00022801"/>
    </source>
</evidence>
<dbReference type="GO" id="GO:0016788">
    <property type="term" value="F:hydrolase activity, acting on ester bonds"/>
    <property type="evidence" value="ECO:0007669"/>
    <property type="project" value="InterPro"/>
</dbReference>
<gene>
    <name evidence="5" type="ORF">CR164_10415</name>
</gene>
<protein>
    <submittedName>
        <fullName evidence="5">Hydrolase TatD</fullName>
    </submittedName>
</protein>
<evidence type="ECO:0000256" key="1">
    <source>
        <dbReference type="ARBA" id="ARBA00009275"/>
    </source>
</evidence>
<organism evidence="5 6">
    <name type="scientific">Prosthecochloris marina</name>
    <dbReference type="NCBI Taxonomy" id="2017681"/>
    <lineage>
        <taxon>Bacteria</taxon>
        <taxon>Pseudomonadati</taxon>
        <taxon>Chlorobiota</taxon>
        <taxon>Chlorobiia</taxon>
        <taxon>Chlorobiales</taxon>
        <taxon>Chlorobiaceae</taxon>
        <taxon>Prosthecochloris</taxon>
    </lineage>
</organism>
<dbReference type="GO" id="GO:0005829">
    <property type="term" value="C:cytosol"/>
    <property type="evidence" value="ECO:0007669"/>
    <property type="project" value="TreeGrafter"/>
</dbReference>
<sequence length="267" mass="30193">MFVDVHCHLSFPDFDNDREAVIKRLKEQHVSLLIDTGADPATSKRSIELAARYSFIHSTVGLHPHDITDRVAEPTFGELETLAISPKVVGIGEIGLDYHYDEYDPERQKNAFRTMLRIAKKLDLPVVIHSRDAWQDTLDILREEKTSNLRGIMHCFSGNTEIARECIRLGFKISIPGTLTYKKSTLPTVVSDLETGDLLTETDAPWLSPVPFRGKRNEPSYVGLITKMIAEIKELPLEATAEIIKNTALDLFSIPTVTKEPREKRNR</sequence>
<keyword evidence="6" id="KW-1185">Reference proteome</keyword>
<dbReference type="Proteomes" id="UP000246278">
    <property type="component" value="Unassembled WGS sequence"/>
</dbReference>
<dbReference type="InterPro" id="IPR015991">
    <property type="entry name" value="TatD/YcfH-like"/>
</dbReference>
<dbReference type="PIRSF" id="PIRSF005902">
    <property type="entry name" value="DNase_TatD"/>
    <property type="match status" value="1"/>
</dbReference>
<feature type="binding site" evidence="4">
    <location>
        <position position="8"/>
    </location>
    <ligand>
        <name>a divalent metal cation</name>
        <dbReference type="ChEBI" id="CHEBI:60240"/>
        <label>1</label>
    </ligand>
</feature>
<dbReference type="SUPFAM" id="SSF51556">
    <property type="entry name" value="Metallo-dependent hydrolases"/>
    <property type="match status" value="1"/>
</dbReference>
<dbReference type="Gene3D" id="3.20.20.140">
    <property type="entry name" value="Metal-dependent hydrolases"/>
    <property type="match status" value="1"/>
</dbReference>
<feature type="binding site" evidence="4">
    <location>
        <position position="6"/>
    </location>
    <ligand>
        <name>a divalent metal cation</name>
        <dbReference type="ChEBI" id="CHEBI:60240"/>
        <label>1</label>
    </ligand>
</feature>
<dbReference type="PANTHER" id="PTHR46124:SF2">
    <property type="entry name" value="D-AMINOACYL-TRNA DEACYLASE"/>
    <property type="match status" value="1"/>
</dbReference>
<name>A0A317T6R8_9CHLB</name>
<accession>A0A317T6R8</accession>
<comment type="caution">
    <text evidence="5">The sequence shown here is derived from an EMBL/GenBank/DDBJ whole genome shotgun (WGS) entry which is preliminary data.</text>
</comment>
<keyword evidence="3 5" id="KW-0378">Hydrolase</keyword>
<comment type="similarity">
    <text evidence="1">Belongs to the metallo-dependent hydrolases superfamily. TatD-type hydrolase family.</text>
</comment>
<evidence type="ECO:0000256" key="2">
    <source>
        <dbReference type="ARBA" id="ARBA00022723"/>
    </source>
</evidence>
<dbReference type="Pfam" id="PF01026">
    <property type="entry name" value="TatD_DNase"/>
    <property type="match status" value="1"/>
</dbReference>
<dbReference type="InterPro" id="IPR032466">
    <property type="entry name" value="Metal_Hydrolase"/>
</dbReference>
<dbReference type="InterPro" id="IPR001130">
    <property type="entry name" value="TatD-like"/>
</dbReference>
<dbReference type="GO" id="GO:0046872">
    <property type="term" value="F:metal ion binding"/>
    <property type="evidence" value="ECO:0007669"/>
    <property type="project" value="UniProtKB-KW"/>
</dbReference>
<dbReference type="RefSeq" id="WP_110023931.1">
    <property type="nucleotide sequence ID" value="NZ_PDNZ01000007.1"/>
</dbReference>
<feature type="binding site" evidence="4">
    <location>
        <position position="203"/>
    </location>
    <ligand>
        <name>a divalent metal cation</name>
        <dbReference type="ChEBI" id="CHEBI:60240"/>
        <label>1</label>
    </ligand>
</feature>
<dbReference type="OrthoDB" id="9810005at2"/>
<dbReference type="GO" id="GO:0004536">
    <property type="term" value="F:DNA nuclease activity"/>
    <property type="evidence" value="ECO:0007669"/>
    <property type="project" value="InterPro"/>
</dbReference>
<dbReference type="NCBIfam" id="TIGR00010">
    <property type="entry name" value="YchF/TatD family DNA exonuclease"/>
    <property type="match status" value="1"/>
</dbReference>
<evidence type="ECO:0000256" key="4">
    <source>
        <dbReference type="PIRSR" id="PIRSR005902-1"/>
    </source>
</evidence>
<dbReference type="PANTHER" id="PTHR46124">
    <property type="entry name" value="D-AMINOACYL-TRNA DEACYLASE"/>
    <property type="match status" value="1"/>
</dbReference>
<proteinExistence type="inferred from homology"/>
<feature type="binding site" evidence="4">
    <location>
        <position position="93"/>
    </location>
    <ligand>
        <name>a divalent metal cation</name>
        <dbReference type="ChEBI" id="CHEBI:60240"/>
        <label>1</label>
    </ligand>
</feature>
<feature type="binding site" evidence="4">
    <location>
        <position position="154"/>
    </location>
    <ligand>
        <name>a divalent metal cation</name>
        <dbReference type="ChEBI" id="CHEBI:60240"/>
        <label>2</label>
    </ligand>
</feature>
<dbReference type="EMBL" id="PDNZ01000007">
    <property type="protein sequence ID" value="PWW81437.1"/>
    <property type="molecule type" value="Genomic_DNA"/>
</dbReference>
<dbReference type="FunFam" id="3.20.20.140:FF:000005">
    <property type="entry name" value="TatD family hydrolase"/>
    <property type="match status" value="1"/>
</dbReference>
<dbReference type="CDD" id="cd01310">
    <property type="entry name" value="TatD_DNAse"/>
    <property type="match status" value="1"/>
</dbReference>
<evidence type="ECO:0000313" key="6">
    <source>
        <dbReference type="Proteomes" id="UP000246278"/>
    </source>
</evidence>
<keyword evidence="2 4" id="KW-0479">Metal-binding</keyword>
<dbReference type="AlphaFoldDB" id="A0A317T6R8"/>
<reference evidence="6" key="1">
    <citation type="submission" date="2017-10" db="EMBL/GenBank/DDBJ databases">
        <authorList>
            <person name="Gaisin V.A."/>
            <person name="Rysina M.S."/>
            <person name="Grouzdev D.S."/>
        </authorList>
    </citation>
    <scope>NUCLEOTIDE SEQUENCE [LARGE SCALE GENOMIC DNA]</scope>
    <source>
        <strain evidence="6">V1</strain>
    </source>
</reference>